<name>A0ABW2NT75_9BACL</name>
<dbReference type="EMBL" id="JBHTCP010000043">
    <property type="protein sequence ID" value="MFC7372554.1"/>
    <property type="molecule type" value="Genomic_DNA"/>
</dbReference>
<feature type="compositionally biased region" description="Low complexity" evidence="1">
    <location>
        <begin position="100"/>
        <end position="110"/>
    </location>
</feature>
<dbReference type="Proteomes" id="UP001596549">
    <property type="component" value="Unassembled WGS sequence"/>
</dbReference>
<organism evidence="2 3">
    <name type="scientific">Fictibacillus iocasae</name>
    <dbReference type="NCBI Taxonomy" id="2715437"/>
    <lineage>
        <taxon>Bacteria</taxon>
        <taxon>Bacillati</taxon>
        <taxon>Bacillota</taxon>
        <taxon>Bacilli</taxon>
        <taxon>Bacillales</taxon>
        <taxon>Fictibacillaceae</taxon>
        <taxon>Fictibacillus</taxon>
    </lineage>
</organism>
<dbReference type="RefSeq" id="WP_379750132.1">
    <property type="nucleotide sequence ID" value="NZ_JBHTCP010000043.1"/>
</dbReference>
<evidence type="ECO:0000313" key="3">
    <source>
        <dbReference type="Proteomes" id="UP001596549"/>
    </source>
</evidence>
<proteinExistence type="predicted"/>
<feature type="region of interest" description="Disordered" evidence="1">
    <location>
        <begin position="75"/>
        <end position="166"/>
    </location>
</feature>
<accession>A0ABW2NT75</accession>
<evidence type="ECO:0000256" key="1">
    <source>
        <dbReference type="SAM" id="MobiDB-lite"/>
    </source>
</evidence>
<dbReference type="Pfam" id="PF14181">
    <property type="entry name" value="YqfQ"/>
    <property type="match status" value="1"/>
</dbReference>
<evidence type="ECO:0000313" key="2">
    <source>
        <dbReference type="EMBL" id="MFC7372554.1"/>
    </source>
</evidence>
<gene>
    <name evidence="2" type="primary">vrrA</name>
    <name evidence="2" type="ORF">ACFQPF_12820</name>
</gene>
<feature type="compositionally biased region" description="Polar residues" evidence="1">
    <location>
        <begin position="218"/>
        <end position="227"/>
    </location>
</feature>
<reference evidence="3" key="1">
    <citation type="journal article" date="2019" name="Int. J. Syst. Evol. Microbiol.">
        <title>The Global Catalogue of Microorganisms (GCM) 10K type strain sequencing project: providing services to taxonomists for standard genome sequencing and annotation.</title>
        <authorList>
            <consortium name="The Broad Institute Genomics Platform"/>
            <consortium name="The Broad Institute Genome Sequencing Center for Infectious Disease"/>
            <person name="Wu L."/>
            <person name="Ma J."/>
        </authorList>
    </citation>
    <scope>NUCLEOTIDE SEQUENCE [LARGE SCALE GENOMIC DNA]</scope>
    <source>
        <strain evidence="3">NBRC 106396</strain>
    </source>
</reference>
<protein>
    <submittedName>
        <fullName evidence="2">VrrA/YqfQ family protein</fullName>
    </submittedName>
</protein>
<feature type="region of interest" description="Disordered" evidence="1">
    <location>
        <begin position="186"/>
        <end position="244"/>
    </location>
</feature>
<comment type="caution">
    <text evidence="2">The sequence shown here is derived from an EMBL/GenBank/DDBJ whole genome shotgun (WGS) entry which is preliminary data.</text>
</comment>
<keyword evidence="3" id="KW-1185">Reference proteome</keyword>
<dbReference type="InterPro" id="IPR025571">
    <property type="entry name" value="YqfQ"/>
</dbReference>
<feature type="compositionally biased region" description="Basic residues" evidence="1">
    <location>
        <begin position="123"/>
        <end position="132"/>
    </location>
</feature>
<sequence>MPHHSMPSHQDPLNRLFGAIGTGGIPARTSVFSMLDNVQKVLKVAETMGPMVKQYGPMMRNLPSVLTMIKDYQSNSATKDEPAGTATNDPSDSKAEKAQEAAAPAVAAQEPDSDKVIIAGPAAKRKGQKKTKAPADALSVETAEATSLEEPGELPSFKKSKLSLNGQSPSLFKKAKREDVPILSPTAQDMTALESKKDSPVSSIADIPVIKRRKPAKNENSQKNVPSRPNAAASKGLSQPKLYI</sequence>